<dbReference type="STRING" id="27342.A0A0H2R7E6"/>
<accession>A0A0H2R7E6</accession>
<name>A0A0H2R7E6_9AGAM</name>
<dbReference type="Pfam" id="PF18803">
    <property type="entry name" value="CxC2"/>
    <property type="match status" value="1"/>
</dbReference>
<feature type="compositionally biased region" description="Basic and acidic residues" evidence="1">
    <location>
        <begin position="1"/>
        <end position="16"/>
    </location>
</feature>
<dbReference type="OrthoDB" id="3004525at2759"/>
<organism evidence="3 4">
    <name type="scientific">Schizopora paradoxa</name>
    <dbReference type="NCBI Taxonomy" id="27342"/>
    <lineage>
        <taxon>Eukaryota</taxon>
        <taxon>Fungi</taxon>
        <taxon>Dikarya</taxon>
        <taxon>Basidiomycota</taxon>
        <taxon>Agaricomycotina</taxon>
        <taxon>Agaricomycetes</taxon>
        <taxon>Hymenochaetales</taxon>
        <taxon>Schizoporaceae</taxon>
        <taxon>Schizopora</taxon>
    </lineage>
</organism>
<proteinExistence type="predicted"/>
<feature type="compositionally biased region" description="Acidic residues" evidence="1">
    <location>
        <begin position="17"/>
        <end position="29"/>
    </location>
</feature>
<keyword evidence="4" id="KW-1185">Reference proteome</keyword>
<feature type="domain" description="CxC2-like cysteine cluster KDZ transposase-associated" evidence="2">
    <location>
        <begin position="139"/>
        <end position="188"/>
    </location>
</feature>
<evidence type="ECO:0000256" key="1">
    <source>
        <dbReference type="SAM" id="MobiDB-lite"/>
    </source>
</evidence>
<evidence type="ECO:0000313" key="4">
    <source>
        <dbReference type="Proteomes" id="UP000053477"/>
    </source>
</evidence>
<dbReference type="EMBL" id="KQ086149">
    <property type="protein sequence ID" value="KLO07282.1"/>
    <property type="molecule type" value="Genomic_DNA"/>
</dbReference>
<reference evidence="3 4" key="1">
    <citation type="submission" date="2015-04" db="EMBL/GenBank/DDBJ databases">
        <title>Complete genome sequence of Schizopora paradoxa KUC8140, a cosmopolitan wood degrader in East Asia.</title>
        <authorList>
            <consortium name="DOE Joint Genome Institute"/>
            <person name="Min B."/>
            <person name="Park H."/>
            <person name="Jang Y."/>
            <person name="Kim J.-J."/>
            <person name="Kim K.H."/>
            <person name="Pangilinan J."/>
            <person name="Lipzen A."/>
            <person name="Riley R."/>
            <person name="Grigoriev I.V."/>
            <person name="Spatafora J.W."/>
            <person name="Choi I.-G."/>
        </authorList>
    </citation>
    <scope>NUCLEOTIDE SEQUENCE [LARGE SCALE GENOMIC DNA]</scope>
    <source>
        <strain evidence="3 4">KUC8140</strain>
    </source>
</reference>
<protein>
    <recommendedName>
        <fullName evidence="2">CxC2-like cysteine cluster KDZ transposase-associated domain-containing protein</fullName>
    </recommendedName>
</protein>
<evidence type="ECO:0000313" key="3">
    <source>
        <dbReference type="EMBL" id="KLO07282.1"/>
    </source>
</evidence>
<evidence type="ECO:0000259" key="2">
    <source>
        <dbReference type="Pfam" id="PF18803"/>
    </source>
</evidence>
<sequence>MNSPDHCDSDEHPREVEVEDSGLAFDDDDVLPSFGPQLTISDPQDTNPDIVDFAQINLDYYNQQDNIVRQWAAIRNSCVDELHRHDGLTSKATRCYGFHCHNVFSPSSSFRCLDGMPHEVEPFHRIERWNGKFWTRESLTDHGLVVNLGQGRESCPYPLSNLREMQVIDTNGVFTMKVKFCGCSERNNTLNLCAPAGFPQRSRRRAPPLPSVAWTWFVD</sequence>
<dbReference type="AlphaFoldDB" id="A0A0H2R7E6"/>
<feature type="region of interest" description="Disordered" evidence="1">
    <location>
        <begin position="1"/>
        <end position="29"/>
    </location>
</feature>
<gene>
    <name evidence="3" type="ORF">SCHPADRAFT_984381</name>
</gene>
<dbReference type="Proteomes" id="UP000053477">
    <property type="component" value="Unassembled WGS sequence"/>
</dbReference>
<dbReference type="InterPro" id="IPR041457">
    <property type="entry name" value="CxC2_KDZ-assoc"/>
</dbReference>
<dbReference type="InParanoid" id="A0A0H2R7E6"/>